<feature type="compositionally biased region" description="Pro residues" evidence="4">
    <location>
        <begin position="168"/>
        <end position="177"/>
    </location>
</feature>
<comment type="function">
    <text evidence="2">Histones H3 and H4 chaperone involved in the nucleosome formation and heterochromatin silencing. Required for the deposition of H3K56ac-carrying H3-H4 complex onto newly-replicated DNA. Plays a role in the transcriptional regulation of the cell-cycle dependent histone genes by creating a repressive structure at the core histone gene promoter.</text>
</comment>
<comment type="caution">
    <text evidence="6">The sequence shown here is derived from an EMBL/GenBank/DDBJ whole genome shotgun (WGS) entry which is preliminary data.</text>
</comment>
<dbReference type="SUPFAM" id="SSF50729">
    <property type="entry name" value="PH domain-like"/>
    <property type="match status" value="1"/>
</dbReference>
<evidence type="ECO:0000256" key="3">
    <source>
        <dbReference type="ARBA" id="ARBA00038654"/>
    </source>
</evidence>
<comment type="similarity">
    <text evidence="1">Belongs to the RTT106 family.</text>
</comment>
<feature type="compositionally biased region" description="Acidic residues" evidence="4">
    <location>
        <begin position="397"/>
        <end position="420"/>
    </location>
</feature>
<dbReference type="PANTHER" id="PTHR45849:SF3">
    <property type="entry name" value="HISTONE CHAPERONE RTT106"/>
    <property type="match status" value="1"/>
</dbReference>
<dbReference type="InterPro" id="IPR011993">
    <property type="entry name" value="PH-like_dom_sf"/>
</dbReference>
<accession>A0A9P4HSA4</accession>
<comment type="subunit">
    <text evidence="3">Interacts with histones H3 and H4.</text>
</comment>
<name>A0A9P4HSA4_9PEZI</name>
<feature type="region of interest" description="Disordered" evidence="4">
    <location>
        <begin position="350"/>
        <end position="438"/>
    </location>
</feature>
<feature type="compositionally biased region" description="Acidic residues" evidence="4">
    <location>
        <begin position="373"/>
        <end position="390"/>
    </location>
</feature>
<dbReference type="Pfam" id="PF08512">
    <property type="entry name" value="Rttp106-like_middle"/>
    <property type="match status" value="1"/>
</dbReference>
<evidence type="ECO:0000313" key="7">
    <source>
        <dbReference type="Proteomes" id="UP000799776"/>
    </source>
</evidence>
<feature type="domain" description="Histone chaperone RTT106/FACT complex subunit SPT16-like middle" evidence="5">
    <location>
        <begin position="240"/>
        <end position="333"/>
    </location>
</feature>
<evidence type="ECO:0000313" key="6">
    <source>
        <dbReference type="EMBL" id="KAF2085942.1"/>
    </source>
</evidence>
<evidence type="ECO:0000259" key="5">
    <source>
        <dbReference type="SMART" id="SM01287"/>
    </source>
</evidence>
<reference evidence="6" key="1">
    <citation type="journal article" date="2020" name="Stud. Mycol.">
        <title>101 Dothideomycetes genomes: a test case for predicting lifestyles and emergence of pathogens.</title>
        <authorList>
            <person name="Haridas S."/>
            <person name="Albert R."/>
            <person name="Binder M."/>
            <person name="Bloem J."/>
            <person name="Labutti K."/>
            <person name="Salamov A."/>
            <person name="Andreopoulos B."/>
            <person name="Baker S."/>
            <person name="Barry K."/>
            <person name="Bills G."/>
            <person name="Bluhm B."/>
            <person name="Cannon C."/>
            <person name="Castanera R."/>
            <person name="Culley D."/>
            <person name="Daum C."/>
            <person name="Ezra D."/>
            <person name="Gonzalez J."/>
            <person name="Henrissat B."/>
            <person name="Kuo A."/>
            <person name="Liang C."/>
            <person name="Lipzen A."/>
            <person name="Lutzoni F."/>
            <person name="Magnuson J."/>
            <person name="Mondo S."/>
            <person name="Nolan M."/>
            <person name="Ohm R."/>
            <person name="Pangilinan J."/>
            <person name="Park H.-J."/>
            <person name="Ramirez L."/>
            <person name="Alfaro M."/>
            <person name="Sun H."/>
            <person name="Tritt A."/>
            <person name="Yoshinaga Y."/>
            <person name="Zwiers L.-H."/>
            <person name="Turgeon B."/>
            <person name="Goodwin S."/>
            <person name="Spatafora J."/>
            <person name="Crous P."/>
            <person name="Grigoriev I."/>
        </authorList>
    </citation>
    <scope>NUCLEOTIDE SEQUENCE</scope>
    <source>
        <strain evidence="6">CBS 121410</strain>
    </source>
</reference>
<organism evidence="6 7">
    <name type="scientific">Saccharata proteae CBS 121410</name>
    <dbReference type="NCBI Taxonomy" id="1314787"/>
    <lineage>
        <taxon>Eukaryota</taxon>
        <taxon>Fungi</taxon>
        <taxon>Dikarya</taxon>
        <taxon>Ascomycota</taxon>
        <taxon>Pezizomycotina</taxon>
        <taxon>Dothideomycetes</taxon>
        <taxon>Dothideomycetes incertae sedis</taxon>
        <taxon>Botryosphaeriales</taxon>
        <taxon>Saccharataceae</taxon>
        <taxon>Saccharata</taxon>
    </lineage>
</organism>
<keyword evidence="7" id="KW-1185">Reference proteome</keyword>
<dbReference type="SMART" id="SM01287">
    <property type="entry name" value="Rtt106"/>
    <property type="match status" value="1"/>
</dbReference>
<evidence type="ECO:0000256" key="4">
    <source>
        <dbReference type="SAM" id="MobiDB-lite"/>
    </source>
</evidence>
<dbReference type="OrthoDB" id="75754at2759"/>
<dbReference type="PANTHER" id="PTHR45849">
    <property type="entry name" value="FACT COMPLEX SUBUNIT SSRP1"/>
    <property type="match status" value="1"/>
</dbReference>
<dbReference type="Gene3D" id="2.30.29.30">
    <property type="entry name" value="Pleckstrin-homology domain (PH domain)/Phosphotyrosine-binding domain (PTB)"/>
    <property type="match status" value="1"/>
</dbReference>
<gene>
    <name evidence="6" type="ORF">K490DRAFT_67229</name>
</gene>
<dbReference type="GO" id="GO:0031491">
    <property type="term" value="F:nucleosome binding"/>
    <property type="evidence" value="ECO:0007669"/>
    <property type="project" value="TreeGrafter"/>
</dbReference>
<protein>
    <submittedName>
        <fullName evidence="6">Rtt106-domain-containing protein</fullName>
    </submittedName>
</protein>
<sequence>MATSDEAQITKAFSTRPDLQKAVFDAIKSTPHHTPLFASISAYILDLQSSSHTNGADATSENPTKKRKIDNELPTRAAAAAVWDLKTKAEAEIKDVSFTFPVRKKVEKVEFVGGKGGGLRAVGGGEVLAGVGWGDIDQIFCLPVPEKPKKQWHFVLIPRGNNGLQPAPTDPSQPSPPDQWLWTFSEPPKKDLEAGSSPTPLPTITLLNTYLRPYKRAVVEPRKEVFQSTIPQSQHKGEPGFHVKAFRGSKEGWLYFTNVGIVFGFKKPVLFFGFEGISTTSYTSVLQRTFNLVVGVESGDGGGEEVEFSMIDQVDFAGIDAYVKGRGLNDASLAAGRRGVVYGVNAVKEEENEAVEGDDGETELQKAERALQDQEDEEEEDYDPGSEGESEGSGSSSEEEEEYEGGEGGEEGEEDEEEGGESLVRKELGSDAEDVEVD</sequence>
<dbReference type="AlphaFoldDB" id="A0A9P4HSA4"/>
<feature type="compositionally biased region" description="Acidic residues" evidence="4">
    <location>
        <begin position="350"/>
        <end position="362"/>
    </location>
</feature>
<feature type="region of interest" description="Disordered" evidence="4">
    <location>
        <begin position="160"/>
        <end position="184"/>
    </location>
</feature>
<dbReference type="EMBL" id="ML978727">
    <property type="protein sequence ID" value="KAF2085942.1"/>
    <property type="molecule type" value="Genomic_DNA"/>
</dbReference>
<dbReference type="GO" id="GO:0042393">
    <property type="term" value="F:histone binding"/>
    <property type="evidence" value="ECO:0007669"/>
    <property type="project" value="TreeGrafter"/>
</dbReference>
<proteinExistence type="inferred from homology"/>
<evidence type="ECO:0000256" key="1">
    <source>
        <dbReference type="ARBA" id="ARBA00006159"/>
    </source>
</evidence>
<dbReference type="Proteomes" id="UP000799776">
    <property type="component" value="Unassembled WGS sequence"/>
</dbReference>
<dbReference type="InterPro" id="IPR013719">
    <property type="entry name" value="RTT106/SPT16-like_middle_dom"/>
</dbReference>
<evidence type="ECO:0000256" key="2">
    <source>
        <dbReference type="ARBA" id="ARBA00037550"/>
    </source>
</evidence>
<feature type="compositionally biased region" description="Basic and acidic residues" evidence="4">
    <location>
        <begin position="363"/>
        <end position="372"/>
    </location>
</feature>
<dbReference type="InterPro" id="IPR050454">
    <property type="entry name" value="RTT106/SSRP1_HistChap/FACT"/>
</dbReference>